<dbReference type="PIRSF" id="PIRSF000137">
    <property type="entry name" value="Alcohol_oxidase"/>
    <property type="match status" value="1"/>
</dbReference>
<dbReference type="SUPFAM" id="SSF51905">
    <property type="entry name" value="FAD/NAD(P)-binding domain"/>
    <property type="match status" value="1"/>
</dbReference>
<evidence type="ECO:0000256" key="1">
    <source>
        <dbReference type="ARBA" id="ARBA00001974"/>
    </source>
</evidence>
<dbReference type="HOGENOM" id="CLU_002865_7_2_1"/>
<organism evidence="6 7">
    <name type="scientific">Hydnomerulius pinastri MD-312</name>
    <dbReference type="NCBI Taxonomy" id="994086"/>
    <lineage>
        <taxon>Eukaryota</taxon>
        <taxon>Fungi</taxon>
        <taxon>Dikarya</taxon>
        <taxon>Basidiomycota</taxon>
        <taxon>Agaricomycotina</taxon>
        <taxon>Agaricomycetes</taxon>
        <taxon>Agaricomycetidae</taxon>
        <taxon>Boletales</taxon>
        <taxon>Boletales incertae sedis</taxon>
        <taxon>Leucogyrophana</taxon>
    </lineage>
</organism>
<comment type="cofactor">
    <cofactor evidence="1 4">
        <name>FAD</name>
        <dbReference type="ChEBI" id="CHEBI:57692"/>
    </cofactor>
</comment>
<evidence type="ECO:0000259" key="5">
    <source>
        <dbReference type="PROSITE" id="PS00624"/>
    </source>
</evidence>
<feature type="active site" description="Proton acceptor" evidence="3">
    <location>
        <position position="540"/>
    </location>
</feature>
<evidence type="ECO:0000313" key="7">
    <source>
        <dbReference type="Proteomes" id="UP000053820"/>
    </source>
</evidence>
<dbReference type="PROSITE" id="PS51257">
    <property type="entry name" value="PROKAR_LIPOPROTEIN"/>
    <property type="match status" value="1"/>
</dbReference>
<evidence type="ECO:0000256" key="3">
    <source>
        <dbReference type="PIRSR" id="PIRSR000137-1"/>
    </source>
</evidence>
<feature type="binding site" evidence="4">
    <location>
        <position position="227"/>
    </location>
    <ligand>
        <name>FAD</name>
        <dbReference type="ChEBI" id="CHEBI:57692"/>
    </ligand>
</feature>
<accession>A0A0C9V0W9</accession>
<dbReference type="Pfam" id="PF00732">
    <property type="entry name" value="GMC_oxred_N"/>
    <property type="match status" value="1"/>
</dbReference>
<gene>
    <name evidence="6" type="ORF">HYDPIDRAFT_177976</name>
</gene>
<dbReference type="InterPro" id="IPR007867">
    <property type="entry name" value="GMC_OxRtase_C"/>
</dbReference>
<dbReference type="SUPFAM" id="SSF54373">
    <property type="entry name" value="FAD-linked reductases, C-terminal domain"/>
    <property type="match status" value="1"/>
</dbReference>
<reference evidence="6 7" key="1">
    <citation type="submission" date="2014-04" db="EMBL/GenBank/DDBJ databases">
        <title>Evolutionary Origins and Diversification of the Mycorrhizal Mutualists.</title>
        <authorList>
            <consortium name="DOE Joint Genome Institute"/>
            <consortium name="Mycorrhizal Genomics Consortium"/>
            <person name="Kohler A."/>
            <person name="Kuo A."/>
            <person name="Nagy L.G."/>
            <person name="Floudas D."/>
            <person name="Copeland A."/>
            <person name="Barry K.W."/>
            <person name="Cichocki N."/>
            <person name="Veneault-Fourrey C."/>
            <person name="LaButti K."/>
            <person name="Lindquist E.A."/>
            <person name="Lipzen A."/>
            <person name="Lundell T."/>
            <person name="Morin E."/>
            <person name="Murat C."/>
            <person name="Riley R."/>
            <person name="Ohm R."/>
            <person name="Sun H."/>
            <person name="Tunlid A."/>
            <person name="Henrissat B."/>
            <person name="Grigoriev I.V."/>
            <person name="Hibbett D.S."/>
            <person name="Martin F."/>
        </authorList>
    </citation>
    <scope>NUCLEOTIDE SEQUENCE [LARGE SCALE GENOMIC DNA]</scope>
    <source>
        <strain evidence="6 7">MD-312</strain>
    </source>
</reference>
<proteinExistence type="inferred from homology"/>
<keyword evidence="4" id="KW-0285">Flavoprotein</keyword>
<dbReference type="Pfam" id="PF05199">
    <property type="entry name" value="GMC_oxred_C"/>
    <property type="match status" value="1"/>
</dbReference>
<keyword evidence="4" id="KW-0274">FAD</keyword>
<name>A0A0C9V0W9_9AGAM</name>
<dbReference type="InterPro" id="IPR036188">
    <property type="entry name" value="FAD/NAD-bd_sf"/>
</dbReference>
<dbReference type="Gene3D" id="3.50.50.60">
    <property type="entry name" value="FAD/NAD(P)-binding domain"/>
    <property type="match status" value="1"/>
</dbReference>
<dbReference type="PANTHER" id="PTHR11552">
    <property type="entry name" value="GLUCOSE-METHANOL-CHOLINE GMC OXIDOREDUCTASE"/>
    <property type="match status" value="1"/>
</dbReference>
<dbReference type="Proteomes" id="UP000053820">
    <property type="component" value="Unassembled WGS sequence"/>
</dbReference>
<evidence type="ECO:0000256" key="2">
    <source>
        <dbReference type="ARBA" id="ARBA00010790"/>
    </source>
</evidence>
<evidence type="ECO:0000313" key="6">
    <source>
        <dbReference type="EMBL" id="KIJ58904.1"/>
    </source>
</evidence>
<evidence type="ECO:0000256" key="4">
    <source>
        <dbReference type="PIRSR" id="PIRSR000137-2"/>
    </source>
</evidence>
<feature type="domain" description="Glucose-methanol-choline oxidoreductase N-terminal" evidence="5">
    <location>
        <begin position="268"/>
        <end position="282"/>
    </location>
</feature>
<dbReference type="GO" id="GO:0016614">
    <property type="term" value="F:oxidoreductase activity, acting on CH-OH group of donors"/>
    <property type="evidence" value="ECO:0007669"/>
    <property type="project" value="InterPro"/>
</dbReference>
<sequence>MLWARYPTIAVPDVCEAYDYVIVGGGTAGCVIANRLTQDPRVSVLVLERGGAKVGWLSSVPLFSSHFASDGSRSRVLRSTAQKHLDDRTIELVGSNSLGGSSKINAMLYNRGIPAEYNAWRDAGRVGWGYEDMQRCFTRSETDLDQDPRNPKPYHGTSGTIVQATTTLGIPYVEDLNDPSQPAYGCTKMHYTMDSNGRRSSALTAFLPAHLVSSRSHNLHVCTPVIVQRIDVSSNSGEVSAEGVWVQSSTGGPSRLVRAKRQVILTAGPVNSPQMLMLSGIGPADHLMEHQIPVRKDLPGVGSHLQDHIAVPVQFRVPLRDSATQMQLRPWVIIKILIQYLLFGTGWLLAPMLELSIFIQSRLLDEKSRVTMRTKADKDASLPQNLPDIEIMPISWGDVKKVVDGGLTFFNVSLRPTSTGTVRLASTDPRADPVVDPNYFATENDWHVMRSAIRFSLRLKQELAMQGYSIEDADVPASDADEDIDTFIRNESQSTHHSSSTCRMAPELEGGVVDDRLRVHGVRNLRVADSSVFPSILGAHLVAPTVAVAEKCAEMIKEDHGDGS</sequence>
<comment type="similarity">
    <text evidence="2">Belongs to the GMC oxidoreductase family.</text>
</comment>
<dbReference type="GO" id="GO:0050660">
    <property type="term" value="F:flavin adenine dinucleotide binding"/>
    <property type="evidence" value="ECO:0007669"/>
    <property type="project" value="InterPro"/>
</dbReference>
<protein>
    <submittedName>
        <fullName evidence="6">GMC oxidoreductase</fullName>
    </submittedName>
</protein>
<dbReference type="OrthoDB" id="269227at2759"/>
<dbReference type="PROSITE" id="PS00624">
    <property type="entry name" value="GMC_OXRED_2"/>
    <property type="match status" value="1"/>
</dbReference>
<dbReference type="InterPro" id="IPR000172">
    <property type="entry name" value="GMC_OxRdtase_N"/>
</dbReference>
<keyword evidence="7" id="KW-1185">Reference proteome</keyword>
<dbReference type="InterPro" id="IPR012132">
    <property type="entry name" value="GMC_OxRdtase"/>
</dbReference>
<dbReference type="PANTHER" id="PTHR11552:SF219">
    <property type="entry name" value="GLUCOSE-METHANOL-CHOLINE OXIDOREDUCTASE N-TERMINAL DOMAIN-CONTAINING PROTEIN"/>
    <property type="match status" value="1"/>
</dbReference>
<dbReference type="Gene3D" id="3.30.560.10">
    <property type="entry name" value="Glucose Oxidase, domain 3"/>
    <property type="match status" value="1"/>
</dbReference>
<feature type="active site" description="Proton donor" evidence="3">
    <location>
        <position position="497"/>
    </location>
</feature>
<dbReference type="AlphaFoldDB" id="A0A0C9V0W9"/>
<dbReference type="EMBL" id="KN839905">
    <property type="protein sequence ID" value="KIJ58904.1"/>
    <property type="molecule type" value="Genomic_DNA"/>
</dbReference>